<name>X1BT51_9ZZZZ</name>
<dbReference type="AlphaFoldDB" id="X1BT51"/>
<sequence>GPLKIILNVLSILSFNSSAEYFVLECIEIIKINNKRCFSEYRIGNSFKYNISEINLAITPSILAKLFSTTLSFP</sequence>
<feature type="non-terminal residue" evidence="1">
    <location>
        <position position="1"/>
    </location>
</feature>
<comment type="caution">
    <text evidence="1">The sequence shown here is derived from an EMBL/GenBank/DDBJ whole genome shotgun (WGS) entry which is preliminary data.</text>
</comment>
<evidence type="ECO:0000313" key="1">
    <source>
        <dbReference type="EMBL" id="GAG98250.1"/>
    </source>
</evidence>
<dbReference type="EMBL" id="BART01025223">
    <property type="protein sequence ID" value="GAG98250.1"/>
    <property type="molecule type" value="Genomic_DNA"/>
</dbReference>
<accession>X1BT51</accession>
<organism evidence="1">
    <name type="scientific">marine sediment metagenome</name>
    <dbReference type="NCBI Taxonomy" id="412755"/>
    <lineage>
        <taxon>unclassified sequences</taxon>
        <taxon>metagenomes</taxon>
        <taxon>ecological metagenomes</taxon>
    </lineage>
</organism>
<reference evidence="1" key="1">
    <citation type="journal article" date="2014" name="Front. Microbiol.">
        <title>High frequency of phylogenetically diverse reductive dehalogenase-homologous genes in deep subseafloor sedimentary metagenomes.</title>
        <authorList>
            <person name="Kawai M."/>
            <person name="Futagami T."/>
            <person name="Toyoda A."/>
            <person name="Takaki Y."/>
            <person name="Nishi S."/>
            <person name="Hori S."/>
            <person name="Arai W."/>
            <person name="Tsubouchi T."/>
            <person name="Morono Y."/>
            <person name="Uchiyama I."/>
            <person name="Ito T."/>
            <person name="Fujiyama A."/>
            <person name="Inagaki F."/>
            <person name="Takami H."/>
        </authorList>
    </citation>
    <scope>NUCLEOTIDE SEQUENCE</scope>
    <source>
        <strain evidence="1">Expedition CK06-06</strain>
    </source>
</reference>
<gene>
    <name evidence="1" type="ORF">S01H4_45324</name>
</gene>
<protein>
    <submittedName>
        <fullName evidence="1">Uncharacterized protein</fullName>
    </submittedName>
</protein>
<proteinExistence type="predicted"/>